<sequence length="137" mass="15682">MNQERMRYDQILQEAAAQLARERNKSKAREVVPDYEEEFVSSEYEEWYRCYGRQSESRVNTKRALLSGLSFSTSARSVPGTQARAQCLASLRKRKMEKGSLRSKKARIWSILSEPRLGVQSHSSEPSHSRLGIDANA</sequence>
<accession>A0ABU6XT55</accession>
<proteinExistence type="predicted"/>
<feature type="region of interest" description="Disordered" evidence="1">
    <location>
        <begin position="117"/>
        <end position="137"/>
    </location>
</feature>
<keyword evidence="3" id="KW-1185">Reference proteome</keyword>
<dbReference type="Proteomes" id="UP001341840">
    <property type="component" value="Unassembled WGS sequence"/>
</dbReference>
<evidence type="ECO:0000313" key="3">
    <source>
        <dbReference type="Proteomes" id="UP001341840"/>
    </source>
</evidence>
<organism evidence="2 3">
    <name type="scientific">Stylosanthes scabra</name>
    <dbReference type="NCBI Taxonomy" id="79078"/>
    <lineage>
        <taxon>Eukaryota</taxon>
        <taxon>Viridiplantae</taxon>
        <taxon>Streptophyta</taxon>
        <taxon>Embryophyta</taxon>
        <taxon>Tracheophyta</taxon>
        <taxon>Spermatophyta</taxon>
        <taxon>Magnoliopsida</taxon>
        <taxon>eudicotyledons</taxon>
        <taxon>Gunneridae</taxon>
        <taxon>Pentapetalae</taxon>
        <taxon>rosids</taxon>
        <taxon>fabids</taxon>
        <taxon>Fabales</taxon>
        <taxon>Fabaceae</taxon>
        <taxon>Papilionoideae</taxon>
        <taxon>50 kb inversion clade</taxon>
        <taxon>dalbergioids sensu lato</taxon>
        <taxon>Dalbergieae</taxon>
        <taxon>Pterocarpus clade</taxon>
        <taxon>Stylosanthes</taxon>
    </lineage>
</organism>
<comment type="caution">
    <text evidence="2">The sequence shown here is derived from an EMBL/GenBank/DDBJ whole genome shotgun (WGS) entry which is preliminary data.</text>
</comment>
<protein>
    <submittedName>
        <fullName evidence="2">Uncharacterized protein</fullName>
    </submittedName>
</protein>
<gene>
    <name evidence="2" type="ORF">PIB30_097723</name>
</gene>
<evidence type="ECO:0000313" key="2">
    <source>
        <dbReference type="EMBL" id="MED6201707.1"/>
    </source>
</evidence>
<dbReference type="EMBL" id="JASCZI010213876">
    <property type="protein sequence ID" value="MED6201707.1"/>
    <property type="molecule type" value="Genomic_DNA"/>
</dbReference>
<reference evidence="2 3" key="1">
    <citation type="journal article" date="2023" name="Plants (Basel)">
        <title>Bridging the Gap: Combining Genomics and Transcriptomics Approaches to Understand Stylosanthes scabra, an Orphan Legume from the Brazilian Caatinga.</title>
        <authorList>
            <person name="Ferreira-Neto J.R.C."/>
            <person name="da Silva M.D."/>
            <person name="Binneck E."/>
            <person name="de Melo N.F."/>
            <person name="da Silva R.H."/>
            <person name="de Melo A.L.T.M."/>
            <person name="Pandolfi V."/>
            <person name="Bustamante F.O."/>
            <person name="Brasileiro-Vidal A.C."/>
            <person name="Benko-Iseppon A.M."/>
        </authorList>
    </citation>
    <scope>NUCLEOTIDE SEQUENCE [LARGE SCALE GENOMIC DNA]</scope>
    <source>
        <tissue evidence="2">Leaves</tissue>
    </source>
</reference>
<evidence type="ECO:0000256" key="1">
    <source>
        <dbReference type="SAM" id="MobiDB-lite"/>
    </source>
</evidence>
<name>A0ABU6XT55_9FABA</name>